<proteinExistence type="predicted"/>
<comment type="caution">
    <text evidence="2">The sequence shown here is derived from an EMBL/GenBank/DDBJ whole genome shotgun (WGS) entry which is preliminary data.</text>
</comment>
<organism evidence="2 3">
    <name type="scientific">Neurospora hispaniola</name>
    <dbReference type="NCBI Taxonomy" id="588809"/>
    <lineage>
        <taxon>Eukaryota</taxon>
        <taxon>Fungi</taxon>
        <taxon>Dikarya</taxon>
        <taxon>Ascomycota</taxon>
        <taxon>Pezizomycotina</taxon>
        <taxon>Sordariomycetes</taxon>
        <taxon>Sordariomycetidae</taxon>
        <taxon>Sordariales</taxon>
        <taxon>Sordariaceae</taxon>
        <taxon>Neurospora</taxon>
    </lineage>
</organism>
<evidence type="ECO:0000313" key="3">
    <source>
        <dbReference type="Proteomes" id="UP001285908"/>
    </source>
</evidence>
<dbReference type="Proteomes" id="UP001285908">
    <property type="component" value="Unassembled WGS sequence"/>
</dbReference>
<feature type="region of interest" description="Disordered" evidence="1">
    <location>
        <begin position="84"/>
        <end position="103"/>
    </location>
</feature>
<dbReference type="GeneID" id="87875617"/>
<keyword evidence="3" id="KW-1185">Reference proteome</keyword>
<reference evidence="2 3" key="1">
    <citation type="journal article" date="2023" name="Mol. Phylogenet. Evol.">
        <title>Genome-scale phylogeny and comparative genomics of the fungal order Sordariales.</title>
        <authorList>
            <person name="Hensen N."/>
            <person name="Bonometti L."/>
            <person name="Westerberg I."/>
            <person name="Brannstrom I.O."/>
            <person name="Guillou S."/>
            <person name="Cros-Aarteil S."/>
            <person name="Calhoun S."/>
            <person name="Haridas S."/>
            <person name="Kuo A."/>
            <person name="Mondo S."/>
            <person name="Pangilinan J."/>
            <person name="Riley R."/>
            <person name="LaButti K."/>
            <person name="Andreopoulos B."/>
            <person name="Lipzen A."/>
            <person name="Chen C."/>
            <person name="Yan M."/>
            <person name="Daum C."/>
            <person name="Ng V."/>
            <person name="Clum A."/>
            <person name="Steindorff A."/>
            <person name="Ohm R.A."/>
            <person name="Martin F."/>
            <person name="Silar P."/>
            <person name="Natvig D.O."/>
            <person name="Lalanne C."/>
            <person name="Gautier V."/>
            <person name="Ament-Velasquez S.L."/>
            <person name="Kruys A."/>
            <person name="Hutchinson M.I."/>
            <person name="Powell A.J."/>
            <person name="Barry K."/>
            <person name="Miller A.N."/>
            <person name="Grigoriev I.V."/>
            <person name="Debuchy R."/>
            <person name="Gladieux P."/>
            <person name="Hiltunen Thoren M."/>
            <person name="Johannesson H."/>
        </authorList>
    </citation>
    <scope>NUCLEOTIDE SEQUENCE [LARGE SCALE GENOMIC DNA]</scope>
    <source>
        <strain evidence="2 3">FGSC 10403</strain>
    </source>
</reference>
<dbReference type="AlphaFoldDB" id="A0AAJ0MVF7"/>
<dbReference type="EMBL" id="JAULSX010000001">
    <property type="protein sequence ID" value="KAK3499674.1"/>
    <property type="molecule type" value="Genomic_DNA"/>
</dbReference>
<gene>
    <name evidence="2" type="ORF">B0T23DRAFT_392265</name>
</gene>
<dbReference type="RefSeq" id="XP_062697307.1">
    <property type="nucleotide sequence ID" value="XM_062837995.1"/>
</dbReference>
<name>A0AAJ0MVF7_9PEZI</name>
<sequence length="262" mass="28582">MYSGFEVSTGKGSGGGDCRRKRLEDRLGLFVAAEEVKVRVLVGAEMSTGAGKKDEFPYTTYSTALHYTTIEDWKDYILWSSRRNKRHQERPRGRGTERHRGRQAVHIRTCGLPTEPHGTFLSGSPGTVSARGPCCCTPVAFHLAPRFGVLQCPCVGTNLRLEGVGGASTPSSRSTTSCTATINHFSISNGKAVTNRAPCETYAAFQQAAWGGKQGCTLHLVTPSDLPLHRWPRPPSNCAHYPEQLQEEACTYLSCSRTTSTT</sequence>
<evidence type="ECO:0000256" key="1">
    <source>
        <dbReference type="SAM" id="MobiDB-lite"/>
    </source>
</evidence>
<evidence type="ECO:0000313" key="2">
    <source>
        <dbReference type="EMBL" id="KAK3499674.1"/>
    </source>
</evidence>
<accession>A0AAJ0MVF7</accession>
<protein>
    <submittedName>
        <fullName evidence="2">Uncharacterized protein</fullName>
    </submittedName>
</protein>